<gene>
    <name evidence="2" type="ORF">DSYM_10020</name>
</gene>
<sequence length="143" mass="15460">MKSITIFFALLLASGIALATPTIELSAGMHRIEAEVASTPADRATGLMNRPAMPTHRGMLFVFDEAGVQCFWMKNTLIPLSIAFLDDDGRIVQIADMRPQSLDNHCSVKPVRFALEMNAGWFRSRGLSAGARINGIGKAAAGR</sequence>
<dbReference type="AlphaFoldDB" id="A0A809QY08"/>
<dbReference type="KEGG" id="ddz:DSYM_10020"/>
<feature type="signal peptide" evidence="1">
    <location>
        <begin position="1"/>
        <end position="19"/>
    </location>
</feature>
<dbReference type="EMBL" id="AP021857">
    <property type="protein sequence ID" value="BBO20303.1"/>
    <property type="molecule type" value="Genomic_DNA"/>
</dbReference>
<keyword evidence="1" id="KW-0732">Signal</keyword>
<protein>
    <recommendedName>
        <fullName evidence="4">DUF192 domain-containing protein</fullName>
    </recommendedName>
</protein>
<reference evidence="2" key="1">
    <citation type="journal article" name="DNA Res.">
        <title>The physiological potential of anammox bacteria as revealed by their core genome structure.</title>
        <authorList>
            <person name="Okubo T."/>
            <person name="Toyoda A."/>
            <person name="Fukuhara K."/>
            <person name="Uchiyama I."/>
            <person name="Harigaya Y."/>
            <person name="Kuroiwa M."/>
            <person name="Suzuki T."/>
            <person name="Murakami Y."/>
            <person name="Suwa Y."/>
            <person name="Takami H."/>
        </authorList>
    </citation>
    <scope>NUCLEOTIDE SEQUENCE</scope>
    <source>
        <strain evidence="2">317325-3</strain>
    </source>
</reference>
<dbReference type="Proteomes" id="UP000662914">
    <property type="component" value="Chromosome"/>
</dbReference>
<dbReference type="InterPro" id="IPR038695">
    <property type="entry name" value="Saro_0823-like_sf"/>
</dbReference>
<organism evidence="2 3">
    <name type="scientific">Candidatus Desulfobacillus denitrificans</name>
    <dbReference type="NCBI Taxonomy" id="2608985"/>
    <lineage>
        <taxon>Bacteria</taxon>
        <taxon>Pseudomonadati</taxon>
        <taxon>Pseudomonadota</taxon>
        <taxon>Betaproteobacteria</taxon>
        <taxon>Candidatus Desulfobacillus</taxon>
    </lineage>
</organism>
<proteinExistence type="predicted"/>
<name>A0A809QY08_9PROT</name>
<accession>A0A809QY08</accession>
<dbReference type="InterPro" id="IPR003795">
    <property type="entry name" value="DUF192"/>
</dbReference>
<feature type="chain" id="PRO_5035297953" description="DUF192 domain-containing protein" evidence="1">
    <location>
        <begin position="20"/>
        <end position="143"/>
    </location>
</feature>
<dbReference type="Pfam" id="PF02643">
    <property type="entry name" value="DUF192"/>
    <property type="match status" value="1"/>
</dbReference>
<dbReference type="PANTHER" id="PTHR37953">
    <property type="entry name" value="UPF0127 PROTEIN MJ1496"/>
    <property type="match status" value="1"/>
</dbReference>
<evidence type="ECO:0000256" key="1">
    <source>
        <dbReference type="SAM" id="SignalP"/>
    </source>
</evidence>
<evidence type="ECO:0000313" key="2">
    <source>
        <dbReference type="EMBL" id="BBO20303.1"/>
    </source>
</evidence>
<evidence type="ECO:0008006" key="4">
    <source>
        <dbReference type="Google" id="ProtNLM"/>
    </source>
</evidence>
<evidence type="ECO:0000313" key="3">
    <source>
        <dbReference type="Proteomes" id="UP000662914"/>
    </source>
</evidence>
<dbReference type="PANTHER" id="PTHR37953:SF1">
    <property type="entry name" value="UPF0127 PROTEIN MJ1496"/>
    <property type="match status" value="1"/>
</dbReference>
<dbReference type="Gene3D" id="2.60.120.1140">
    <property type="entry name" value="Protein of unknown function DUF192"/>
    <property type="match status" value="1"/>
</dbReference>